<name>A0ACC2WTJ3_9TREE</name>
<accession>A0ACC2WTJ3</accession>
<keyword evidence="2" id="KW-1185">Reference proteome</keyword>
<gene>
    <name evidence="1" type="ORF">QFC22_005416</name>
</gene>
<evidence type="ECO:0000313" key="2">
    <source>
        <dbReference type="Proteomes" id="UP001243375"/>
    </source>
</evidence>
<evidence type="ECO:0000313" key="1">
    <source>
        <dbReference type="EMBL" id="KAJ9115088.1"/>
    </source>
</evidence>
<proteinExistence type="predicted"/>
<reference evidence="1" key="1">
    <citation type="submission" date="2023-04" db="EMBL/GenBank/DDBJ databases">
        <title>Draft Genome sequencing of Naganishia species isolated from polar environments using Oxford Nanopore Technology.</title>
        <authorList>
            <person name="Leo P."/>
            <person name="Venkateswaran K."/>
        </authorList>
    </citation>
    <scope>NUCLEOTIDE SEQUENCE</scope>
    <source>
        <strain evidence="1">MNA-CCFEE 5425</strain>
    </source>
</reference>
<protein>
    <submittedName>
        <fullName evidence="1">Uncharacterized protein</fullName>
    </submittedName>
</protein>
<organism evidence="1 2">
    <name type="scientific">Naganishia vaughanmartiniae</name>
    <dbReference type="NCBI Taxonomy" id="1424756"/>
    <lineage>
        <taxon>Eukaryota</taxon>
        <taxon>Fungi</taxon>
        <taxon>Dikarya</taxon>
        <taxon>Basidiomycota</taxon>
        <taxon>Agaricomycotina</taxon>
        <taxon>Tremellomycetes</taxon>
        <taxon>Filobasidiales</taxon>
        <taxon>Filobasidiaceae</taxon>
        <taxon>Naganishia</taxon>
    </lineage>
</organism>
<sequence>MDHPKSNTQTPRVNGIQDNTYVPPSLARFYLTHLTATLIHYQGFTSCHAGVIAELERKLEAHIADIYETAHLLAEECGRRDPQSGDVISALEVIRGESLPRSYPFGESQAEGVGSSTASGSKNQASDEKVTPAADVHRPRRERKALKRNNALLSEELIRFMQRDNRRRSQLTDSDVPVGIPSLPLVTKYTSASTLQPKTISISDNEDNSSPSNPSGSSLAARALKVGKKKRKLGYMLDIRASLPDLPPRHTWKRASSEPLPATETLFTTEQQGASRLSSSALAYLSSTLSTSSNIPPELSLVNHRASDIADPAISHLLHGDEHGYSSSAGPLVQIDYQSSAIQGKLDFPRTSNGYASDSRLSRTPGSTRVKRNGTNNDFGAGAHKRKYKFIVPGLQKRPVNSKVTAI</sequence>
<dbReference type="Proteomes" id="UP001243375">
    <property type="component" value="Unassembled WGS sequence"/>
</dbReference>
<dbReference type="EMBL" id="JASBWU010000017">
    <property type="protein sequence ID" value="KAJ9115088.1"/>
    <property type="molecule type" value="Genomic_DNA"/>
</dbReference>
<comment type="caution">
    <text evidence="1">The sequence shown here is derived from an EMBL/GenBank/DDBJ whole genome shotgun (WGS) entry which is preliminary data.</text>
</comment>